<evidence type="ECO:0000313" key="3">
    <source>
        <dbReference type="EMBL" id="KAB8078748.1"/>
    </source>
</evidence>
<dbReference type="Pfam" id="PF00795">
    <property type="entry name" value="CN_hydrolase"/>
    <property type="match status" value="1"/>
</dbReference>
<dbReference type="SUPFAM" id="SSF56317">
    <property type="entry name" value="Carbon-nitrogen hydrolase"/>
    <property type="match status" value="1"/>
</dbReference>
<evidence type="ECO:0000313" key="4">
    <source>
        <dbReference type="Proteomes" id="UP000326565"/>
    </source>
</evidence>
<keyword evidence="4" id="KW-1185">Reference proteome</keyword>
<dbReference type="CDD" id="cd07197">
    <property type="entry name" value="nitrilase"/>
    <property type="match status" value="1"/>
</dbReference>
<keyword evidence="1 3" id="KW-0378">Hydrolase</keyword>
<dbReference type="AlphaFoldDB" id="A0A5N5XD94"/>
<evidence type="ECO:0000259" key="2">
    <source>
        <dbReference type="PROSITE" id="PS50263"/>
    </source>
</evidence>
<dbReference type="OrthoDB" id="412018at2759"/>
<proteinExistence type="predicted"/>
<dbReference type="Proteomes" id="UP000326565">
    <property type="component" value="Unassembled WGS sequence"/>
</dbReference>
<dbReference type="Gene3D" id="3.60.110.10">
    <property type="entry name" value="Carbon-nitrogen hydrolase"/>
    <property type="match status" value="1"/>
</dbReference>
<feature type="domain" description="CN hydrolase" evidence="2">
    <location>
        <begin position="2"/>
        <end position="271"/>
    </location>
</feature>
<name>A0A5N5XD94_9EURO</name>
<gene>
    <name evidence="3" type="ORF">BDV29DRAFT_201534</name>
</gene>
<evidence type="ECO:0000256" key="1">
    <source>
        <dbReference type="ARBA" id="ARBA00022801"/>
    </source>
</evidence>
<dbReference type="PANTHER" id="PTHR43674:SF16">
    <property type="entry name" value="CARBON-NITROGEN FAMILY, PUTATIVE (AFU_ORTHOLOGUE AFUA_5G02350)-RELATED"/>
    <property type="match status" value="1"/>
</dbReference>
<accession>A0A5N5XD94</accession>
<dbReference type="InterPro" id="IPR036526">
    <property type="entry name" value="C-N_Hydrolase_sf"/>
</dbReference>
<dbReference type="InterPro" id="IPR050345">
    <property type="entry name" value="Aliph_Amidase/BUP"/>
</dbReference>
<sequence>MYKIALIQLHPEPHNLSANHQKALTFIRNASLAGAHLAVLPEYHLADFHPTHSLTIRQRCTNWTTYLAAYRALAKKCRICIVPGSFAELHIDPTTKEEKLLNVTYFIDDTGTVRGRYEKKNLWHPEREFVHRGASDAKHIAFDTPLGKVGLLICWDLAFPEAFRELIMQGAKMVIVPAYWKLSDAGDVGMKRNAESEGVFVDAAVVSRAFENTCAVVFCNVGGSREEGFAGYSQVAVPFLGCVGRVEGCEEGMEIVEVDMGVLEEAEEVYKVREDLGRADWHYGYKR</sequence>
<organism evidence="3 4">
    <name type="scientific">Aspergillus leporis</name>
    <dbReference type="NCBI Taxonomy" id="41062"/>
    <lineage>
        <taxon>Eukaryota</taxon>
        <taxon>Fungi</taxon>
        <taxon>Dikarya</taxon>
        <taxon>Ascomycota</taxon>
        <taxon>Pezizomycotina</taxon>
        <taxon>Eurotiomycetes</taxon>
        <taxon>Eurotiomycetidae</taxon>
        <taxon>Eurotiales</taxon>
        <taxon>Aspergillaceae</taxon>
        <taxon>Aspergillus</taxon>
        <taxon>Aspergillus subgen. Circumdati</taxon>
    </lineage>
</organism>
<protein>
    <submittedName>
        <fullName evidence="3">Carbon-nitrogen hydrolase</fullName>
    </submittedName>
</protein>
<dbReference type="EMBL" id="ML732155">
    <property type="protein sequence ID" value="KAB8078748.1"/>
    <property type="molecule type" value="Genomic_DNA"/>
</dbReference>
<dbReference type="PANTHER" id="PTHR43674">
    <property type="entry name" value="NITRILASE C965.09-RELATED"/>
    <property type="match status" value="1"/>
</dbReference>
<dbReference type="InterPro" id="IPR003010">
    <property type="entry name" value="C-N_Hydrolase"/>
</dbReference>
<dbReference type="GO" id="GO:0016811">
    <property type="term" value="F:hydrolase activity, acting on carbon-nitrogen (but not peptide) bonds, in linear amides"/>
    <property type="evidence" value="ECO:0007669"/>
    <property type="project" value="TreeGrafter"/>
</dbReference>
<dbReference type="PROSITE" id="PS50263">
    <property type="entry name" value="CN_HYDROLASE"/>
    <property type="match status" value="1"/>
</dbReference>
<reference evidence="3 4" key="1">
    <citation type="submission" date="2019-04" db="EMBL/GenBank/DDBJ databases">
        <title>Friends and foes A comparative genomics study of 23 Aspergillus species from section Flavi.</title>
        <authorList>
            <consortium name="DOE Joint Genome Institute"/>
            <person name="Kjaerbolling I."/>
            <person name="Vesth T."/>
            <person name="Frisvad J.C."/>
            <person name="Nybo J.L."/>
            <person name="Theobald S."/>
            <person name="Kildgaard S."/>
            <person name="Isbrandt T."/>
            <person name="Kuo A."/>
            <person name="Sato A."/>
            <person name="Lyhne E.K."/>
            <person name="Kogle M.E."/>
            <person name="Wiebenga A."/>
            <person name="Kun R.S."/>
            <person name="Lubbers R.J."/>
            <person name="Makela M.R."/>
            <person name="Barry K."/>
            <person name="Chovatia M."/>
            <person name="Clum A."/>
            <person name="Daum C."/>
            <person name="Haridas S."/>
            <person name="He G."/>
            <person name="LaButti K."/>
            <person name="Lipzen A."/>
            <person name="Mondo S."/>
            <person name="Riley R."/>
            <person name="Salamov A."/>
            <person name="Simmons B.A."/>
            <person name="Magnuson J.K."/>
            <person name="Henrissat B."/>
            <person name="Mortensen U.H."/>
            <person name="Larsen T.O."/>
            <person name="Devries R.P."/>
            <person name="Grigoriev I.V."/>
            <person name="Machida M."/>
            <person name="Baker S.E."/>
            <person name="Andersen M.R."/>
        </authorList>
    </citation>
    <scope>NUCLEOTIDE SEQUENCE [LARGE SCALE GENOMIC DNA]</scope>
    <source>
        <strain evidence="3 4">CBS 151.66</strain>
    </source>
</reference>